<dbReference type="EMBL" id="SWMU01000001">
    <property type="protein sequence ID" value="TKS57234.1"/>
    <property type="molecule type" value="Genomic_DNA"/>
</dbReference>
<protein>
    <submittedName>
        <fullName evidence="1">Uncharacterized protein</fullName>
    </submittedName>
</protein>
<accession>A0A4U5TUN3</accession>
<evidence type="ECO:0000313" key="2">
    <source>
        <dbReference type="Proteomes" id="UP000306552"/>
    </source>
</evidence>
<name>A0A4U5TUN3_9FLAO</name>
<organism evidence="1 2">
    <name type="scientific">Mesohalobacter halotolerans</name>
    <dbReference type="NCBI Taxonomy" id="1883405"/>
    <lineage>
        <taxon>Bacteria</taxon>
        <taxon>Pseudomonadati</taxon>
        <taxon>Bacteroidota</taxon>
        <taxon>Flavobacteriia</taxon>
        <taxon>Flavobacteriales</taxon>
        <taxon>Flavobacteriaceae</taxon>
        <taxon>Mesohalobacter</taxon>
    </lineage>
</organism>
<dbReference type="OrthoDB" id="1117699at2"/>
<dbReference type="AlphaFoldDB" id="A0A4U5TUN3"/>
<dbReference type="RefSeq" id="WP_138930937.1">
    <property type="nucleotide sequence ID" value="NZ_SWMU01000001.1"/>
</dbReference>
<sequence length="198" mass="22861">MNSILKSLVLMFGILILNSCGVSYQSGYVKTKDGTKKPFLMKQDNQYLLVKDSSSEEPKKILYSEIDYVEKRNNLNDETKFKFFKVANQDKYVLVEEEIVGPVSLYISTSSFNSNPMGPGMGMTQQTIVVHYVKREHNDEVILLSSDYFSDQSLKTVGPKFFKDCPELVEKIENRDFKKRHIYDIVRFYNENCGVDNT</sequence>
<reference evidence="1 2" key="1">
    <citation type="submission" date="2019-04" db="EMBL/GenBank/DDBJ databases">
        <title>Psychroflexus halotolerans sp. nov., isolated from a marine solar saltern.</title>
        <authorList>
            <person name="Feng X."/>
        </authorList>
    </citation>
    <scope>NUCLEOTIDE SEQUENCE [LARGE SCALE GENOMIC DNA]</scope>
    <source>
        <strain evidence="1 2">WDS2C27</strain>
    </source>
</reference>
<dbReference type="Proteomes" id="UP000306552">
    <property type="component" value="Unassembled WGS sequence"/>
</dbReference>
<comment type="caution">
    <text evidence="1">The sequence shown here is derived from an EMBL/GenBank/DDBJ whole genome shotgun (WGS) entry which is preliminary data.</text>
</comment>
<keyword evidence="2" id="KW-1185">Reference proteome</keyword>
<proteinExistence type="predicted"/>
<gene>
    <name evidence="1" type="ORF">FCN74_02100</name>
</gene>
<evidence type="ECO:0000313" key="1">
    <source>
        <dbReference type="EMBL" id="TKS57234.1"/>
    </source>
</evidence>